<dbReference type="PANTHER" id="PTHR30157">
    <property type="entry name" value="FERRIC REDUCTASE, NADPH-DEPENDENT"/>
    <property type="match status" value="1"/>
</dbReference>
<evidence type="ECO:0000313" key="3">
    <source>
        <dbReference type="EMBL" id="CUH98621.1"/>
    </source>
</evidence>
<dbReference type="Pfam" id="PF08021">
    <property type="entry name" value="FAD_binding_9"/>
    <property type="match status" value="1"/>
</dbReference>
<dbReference type="InterPro" id="IPR017927">
    <property type="entry name" value="FAD-bd_FR_type"/>
</dbReference>
<dbReference type="PANTHER" id="PTHR30157:SF0">
    <property type="entry name" value="NADPH-DEPENDENT FERRIC-CHELATE REDUCTASE"/>
    <property type="match status" value="1"/>
</dbReference>
<dbReference type="InterPro" id="IPR007037">
    <property type="entry name" value="SIP_rossman_dom"/>
</dbReference>
<accession>A0A0P1H6K1</accession>
<dbReference type="RefSeq" id="WP_058284851.1">
    <property type="nucleotide sequence ID" value="NZ_CYSR01000009.1"/>
</dbReference>
<dbReference type="Gene3D" id="3.40.50.80">
    <property type="entry name" value="Nucleotide-binding domain of ferredoxin-NADP reductase (FNR) module"/>
    <property type="match status" value="1"/>
</dbReference>
<keyword evidence="3" id="KW-0560">Oxidoreductase</keyword>
<feature type="domain" description="FAD-binding FR-type" evidence="2">
    <location>
        <begin position="112"/>
        <end position="235"/>
    </location>
</feature>
<dbReference type="Proteomes" id="UP000051326">
    <property type="component" value="Unassembled WGS sequence"/>
</dbReference>
<dbReference type="PROSITE" id="PS51384">
    <property type="entry name" value="FAD_FR"/>
    <property type="match status" value="1"/>
</dbReference>
<dbReference type="Pfam" id="PF04954">
    <property type="entry name" value="SIP"/>
    <property type="match status" value="1"/>
</dbReference>
<dbReference type="GO" id="GO:0052851">
    <property type="term" value="F:ferric-chelate reductase (NADPH) activity"/>
    <property type="evidence" value="ECO:0007669"/>
    <property type="project" value="UniProtKB-EC"/>
</dbReference>
<comment type="similarity">
    <text evidence="1">Belongs to the SIP oxidoreductase family.</text>
</comment>
<dbReference type="STRING" id="1396826.PHA8399_00735"/>
<dbReference type="SUPFAM" id="SSF63380">
    <property type="entry name" value="Riboflavin synthase domain-like"/>
    <property type="match status" value="1"/>
</dbReference>
<reference evidence="3 4" key="1">
    <citation type="submission" date="2015-09" db="EMBL/GenBank/DDBJ databases">
        <authorList>
            <consortium name="Swine Surveillance"/>
        </authorList>
    </citation>
    <scope>NUCLEOTIDE SEQUENCE [LARGE SCALE GENOMIC DNA]</scope>
    <source>
        <strain evidence="3 4">CECT 8399</strain>
    </source>
</reference>
<dbReference type="CDD" id="cd06193">
    <property type="entry name" value="siderophore_interacting"/>
    <property type="match status" value="1"/>
</dbReference>
<dbReference type="EC" id="1.16.1.9" evidence="3"/>
<evidence type="ECO:0000256" key="1">
    <source>
        <dbReference type="ARBA" id="ARBA00035644"/>
    </source>
</evidence>
<proteinExistence type="inferred from homology"/>
<protein>
    <submittedName>
        <fullName evidence="3">NADPH-dependent ferric-chelate reductase</fullName>
        <ecNumber evidence="3">1.16.1.9</ecNumber>
    </submittedName>
</protein>
<dbReference type="InterPro" id="IPR013113">
    <property type="entry name" value="SIP_FAD-bd"/>
</dbReference>
<dbReference type="EMBL" id="CYSR01000009">
    <property type="protein sequence ID" value="CUH98621.1"/>
    <property type="molecule type" value="Genomic_DNA"/>
</dbReference>
<dbReference type="AlphaFoldDB" id="A0A0P1H6K1"/>
<evidence type="ECO:0000259" key="2">
    <source>
        <dbReference type="PROSITE" id="PS51384"/>
    </source>
</evidence>
<gene>
    <name evidence="3" type="primary">yqjH</name>
    <name evidence="3" type="ORF">PHA8399_00735</name>
</gene>
<name>A0A0P1H6K1_9RHOB</name>
<sequence length="350" mass="37326">MTLRPAFPLQADTDLPMLPFPDVRQAVLTMAQAHELPVLENSAAAVIVEIAGFGHYRFAARNGGTAIGVSAALPDRLHMLKDGIAAHLDEIRPGASAALRWPGTAAAGSLPPNVHFTTVQSITPIGSAFLRVRVKSPDLASFQDDAIHFRLLLPPAGCAAPDWPRLSDSGATVWPKGETALHRPVYTTRWISHEAGLMDFDIFLHDGGRATEWARKATPGDRLVLAGPGGGGIPDTSNILLFADETALPAAARILDSLPRDSAGEAVLLSSEGKDCGYPVTAPAGVSLTWLRRDGGYSLAERALAARKHAPGHFLWFACEKAEVQRLRTALQQDKPAPGTSYIAAYWSQS</sequence>
<dbReference type="InterPro" id="IPR039261">
    <property type="entry name" value="FNR_nucleotide-bd"/>
</dbReference>
<dbReference type="InterPro" id="IPR017938">
    <property type="entry name" value="Riboflavin_synthase-like_b-brl"/>
</dbReference>
<dbReference type="Gene3D" id="2.40.30.10">
    <property type="entry name" value="Translation factors"/>
    <property type="match status" value="1"/>
</dbReference>
<dbReference type="InterPro" id="IPR039374">
    <property type="entry name" value="SIP_fam"/>
</dbReference>
<evidence type="ECO:0000313" key="4">
    <source>
        <dbReference type="Proteomes" id="UP000051326"/>
    </source>
</evidence>
<organism evidence="3 4">
    <name type="scientific">Leisingera aquaemixtae</name>
    <dbReference type="NCBI Taxonomy" id="1396826"/>
    <lineage>
        <taxon>Bacteria</taxon>
        <taxon>Pseudomonadati</taxon>
        <taxon>Pseudomonadota</taxon>
        <taxon>Alphaproteobacteria</taxon>
        <taxon>Rhodobacterales</taxon>
        <taxon>Roseobacteraceae</taxon>
        <taxon>Leisingera</taxon>
    </lineage>
</organism>